<dbReference type="Gene3D" id="3.10.520.10">
    <property type="entry name" value="ApbE-like domains"/>
    <property type="match status" value="1"/>
</dbReference>
<evidence type="ECO:0000256" key="9">
    <source>
        <dbReference type="ARBA" id="ARBA00031306"/>
    </source>
</evidence>
<reference evidence="12" key="1">
    <citation type="journal article" date="2019" name="Int. J. Syst. Evol. Microbiol.">
        <title>The Global Catalogue of Microorganisms (GCM) 10K type strain sequencing project: providing services to taxonomists for standard genome sequencing and annotation.</title>
        <authorList>
            <consortium name="The Broad Institute Genomics Platform"/>
            <consortium name="The Broad Institute Genome Sequencing Center for Infectious Disease"/>
            <person name="Wu L."/>
            <person name="Ma J."/>
        </authorList>
    </citation>
    <scope>NUCLEOTIDE SEQUENCE [LARGE SCALE GENOMIC DNA]</scope>
    <source>
        <strain evidence="12">CCUG 39402</strain>
    </source>
</reference>
<evidence type="ECO:0000256" key="4">
    <source>
        <dbReference type="ARBA" id="ARBA00022630"/>
    </source>
</evidence>
<dbReference type="SUPFAM" id="SSF143631">
    <property type="entry name" value="ApbE-like"/>
    <property type="match status" value="1"/>
</dbReference>
<evidence type="ECO:0000256" key="1">
    <source>
        <dbReference type="ARBA" id="ARBA00001946"/>
    </source>
</evidence>
<proteinExistence type="predicted"/>
<evidence type="ECO:0000256" key="10">
    <source>
        <dbReference type="ARBA" id="ARBA00048540"/>
    </source>
</evidence>
<keyword evidence="12" id="KW-1185">Reference proteome</keyword>
<dbReference type="Pfam" id="PF02424">
    <property type="entry name" value="ApbE"/>
    <property type="match status" value="1"/>
</dbReference>
<comment type="caution">
    <text evidence="11">The sequence shown here is derived from an EMBL/GenBank/DDBJ whole genome shotgun (WGS) entry which is preliminary data.</text>
</comment>
<dbReference type="Proteomes" id="UP001596270">
    <property type="component" value="Unassembled WGS sequence"/>
</dbReference>
<keyword evidence="8" id="KW-0460">Magnesium</keyword>
<dbReference type="GO" id="GO:0016740">
    <property type="term" value="F:transferase activity"/>
    <property type="evidence" value="ECO:0007669"/>
    <property type="project" value="UniProtKB-KW"/>
</dbReference>
<sequence>MSVVERMRPLLGTFVTIRAEGAAASAQVESAVESAFRAIARVDGLMSFHRRSSDIGRLNCARPGSILRVHGWTYQVLREALRLWQWSGGVFDCNVGASLMRFGQLPKNTPGKSVRRFPYGEAICLRNDRSVKLNARVALDLGGIAKGFAVDQAVEVLQAHGMKSGLVNAGGDLRTFGAASQPVWLRCPDDPYQAQLIGTLTNGAIATSASYFTDTNRPGGAASSAIVNARRERIVTITNSVSVIARNCLLADGLTKIAILHGRLPMRLARYAQARVVTL</sequence>
<accession>A0ABW1TV84</accession>
<evidence type="ECO:0000256" key="8">
    <source>
        <dbReference type="ARBA" id="ARBA00022842"/>
    </source>
</evidence>
<comment type="catalytic activity">
    <reaction evidence="10">
        <text>L-threonyl-[protein] + FAD = FMN-L-threonyl-[protein] + AMP + H(+)</text>
        <dbReference type="Rhea" id="RHEA:36847"/>
        <dbReference type="Rhea" id="RHEA-COMP:11060"/>
        <dbReference type="Rhea" id="RHEA-COMP:11061"/>
        <dbReference type="ChEBI" id="CHEBI:15378"/>
        <dbReference type="ChEBI" id="CHEBI:30013"/>
        <dbReference type="ChEBI" id="CHEBI:57692"/>
        <dbReference type="ChEBI" id="CHEBI:74257"/>
        <dbReference type="ChEBI" id="CHEBI:456215"/>
        <dbReference type="EC" id="2.7.1.180"/>
    </reaction>
</comment>
<dbReference type="EC" id="2.7.1.180" evidence="2"/>
<keyword evidence="5 11" id="KW-0808">Transferase</keyword>
<dbReference type="RefSeq" id="WP_293602085.1">
    <property type="nucleotide sequence ID" value="NZ_JBHSRS010000014.1"/>
</dbReference>
<keyword evidence="7" id="KW-0274">FAD</keyword>
<evidence type="ECO:0000256" key="6">
    <source>
        <dbReference type="ARBA" id="ARBA00022723"/>
    </source>
</evidence>
<name>A0ABW1TV84_9BURK</name>
<comment type="cofactor">
    <cofactor evidence="1">
        <name>Mg(2+)</name>
        <dbReference type="ChEBI" id="CHEBI:18420"/>
    </cofactor>
</comment>
<organism evidence="11 12">
    <name type="scientific">Polaromonas aquatica</name>
    <dbReference type="NCBI Taxonomy" id="332657"/>
    <lineage>
        <taxon>Bacteria</taxon>
        <taxon>Pseudomonadati</taxon>
        <taxon>Pseudomonadota</taxon>
        <taxon>Betaproteobacteria</taxon>
        <taxon>Burkholderiales</taxon>
        <taxon>Comamonadaceae</taxon>
        <taxon>Polaromonas</taxon>
    </lineage>
</organism>
<evidence type="ECO:0000313" key="11">
    <source>
        <dbReference type="EMBL" id="MFC6280843.1"/>
    </source>
</evidence>
<evidence type="ECO:0000256" key="3">
    <source>
        <dbReference type="ARBA" id="ARBA00016337"/>
    </source>
</evidence>
<dbReference type="PANTHER" id="PTHR30040:SF2">
    <property type="entry name" value="FAD:PROTEIN FMN TRANSFERASE"/>
    <property type="match status" value="1"/>
</dbReference>
<gene>
    <name evidence="11" type="ORF">ACFQND_06320</name>
</gene>
<keyword evidence="6" id="KW-0479">Metal-binding</keyword>
<protein>
    <recommendedName>
        <fullName evidence="3">FAD:protein FMN transferase</fullName>
        <ecNumber evidence="2">2.7.1.180</ecNumber>
    </recommendedName>
    <alternativeName>
        <fullName evidence="9">Flavin transferase</fullName>
    </alternativeName>
</protein>
<dbReference type="PANTHER" id="PTHR30040">
    <property type="entry name" value="THIAMINE BIOSYNTHESIS LIPOPROTEIN APBE"/>
    <property type="match status" value="1"/>
</dbReference>
<dbReference type="InterPro" id="IPR024932">
    <property type="entry name" value="ApbE"/>
</dbReference>
<evidence type="ECO:0000256" key="5">
    <source>
        <dbReference type="ARBA" id="ARBA00022679"/>
    </source>
</evidence>
<evidence type="ECO:0000313" key="12">
    <source>
        <dbReference type="Proteomes" id="UP001596270"/>
    </source>
</evidence>
<keyword evidence="4" id="KW-0285">Flavoprotein</keyword>
<evidence type="ECO:0000256" key="7">
    <source>
        <dbReference type="ARBA" id="ARBA00022827"/>
    </source>
</evidence>
<dbReference type="EMBL" id="JBHSRS010000014">
    <property type="protein sequence ID" value="MFC6280843.1"/>
    <property type="molecule type" value="Genomic_DNA"/>
</dbReference>
<evidence type="ECO:0000256" key="2">
    <source>
        <dbReference type="ARBA" id="ARBA00011955"/>
    </source>
</evidence>
<dbReference type="InterPro" id="IPR003374">
    <property type="entry name" value="ApbE-like_sf"/>
</dbReference>